<evidence type="ECO:0000313" key="1">
    <source>
        <dbReference type="EMBL" id="SCV74943.1"/>
    </source>
</evidence>
<dbReference type="PANTHER" id="PTHR39218">
    <property type="entry name" value="OXIDOREDUCTASE 14 KDA SUBUNIT, PUTATIVE (AFU_ORTHOLOGUE AFUA_1G12110)-RELATED"/>
    <property type="match status" value="1"/>
</dbReference>
<proteinExistence type="predicted"/>
<keyword evidence="2" id="KW-1185">Reference proteome</keyword>
<accession>A0A238FSL2</accession>
<gene>
    <name evidence="1" type="ORF">BQ2448_7972</name>
</gene>
<sequence length="91" mass="10135">MLAYISSFAAVGFAVRCYQLAILKRNIFENLGGHALSVSAFTGLGYYLYHADERQRGMIEDKKQQLLRMRARETRLADGQAASVASEGSHH</sequence>
<dbReference type="STRING" id="269621.A0A238FSL2"/>
<protein>
    <submittedName>
        <fullName evidence="1">BQ2448_7972 protein</fullName>
    </submittedName>
</protein>
<dbReference type="AlphaFoldDB" id="A0A238FSL2"/>
<dbReference type="PANTHER" id="PTHR39218:SF1">
    <property type="entry name" value="OXIDOREDUCTASE 14 KDA SUBUNIT, PUTATIVE (AFU_ORTHOLOGUE AFUA_1G12110)-RELATED"/>
    <property type="match status" value="1"/>
</dbReference>
<reference evidence="2" key="1">
    <citation type="submission" date="2016-09" db="EMBL/GenBank/DDBJ databases">
        <authorList>
            <person name="Jeantristanb JTB J.-T."/>
            <person name="Ricardo R."/>
        </authorList>
    </citation>
    <scope>NUCLEOTIDE SEQUENCE [LARGE SCALE GENOMIC DNA]</scope>
</reference>
<dbReference type="EMBL" id="FMSP01000024">
    <property type="protein sequence ID" value="SCV74943.1"/>
    <property type="molecule type" value="Genomic_DNA"/>
</dbReference>
<evidence type="ECO:0000313" key="2">
    <source>
        <dbReference type="Proteomes" id="UP000198372"/>
    </source>
</evidence>
<name>A0A238FSL2_9BASI</name>
<dbReference type="OrthoDB" id="2141050at2759"/>
<dbReference type="Proteomes" id="UP000198372">
    <property type="component" value="Unassembled WGS sequence"/>
</dbReference>
<organism evidence="1 2">
    <name type="scientific">Microbotryum intermedium</name>
    <dbReference type="NCBI Taxonomy" id="269621"/>
    <lineage>
        <taxon>Eukaryota</taxon>
        <taxon>Fungi</taxon>
        <taxon>Dikarya</taxon>
        <taxon>Basidiomycota</taxon>
        <taxon>Pucciniomycotina</taxon>
        <taxon>Microbotryomycetes</taxon>
        <taxon>Microbotryales</taxon>
        <taxon>Microbotryaceae</taxon>
        <taxon>Microbotryum</taxon>
    </lineage>
</organism>